<dbReference type="NCBIfam" id="TIGR02258">
    <property type="entry name" value="2_5_ligase"/>
    <property type="match status" value="1"/>
</dbReference>
<dbReference type="GO" id="GO:0016874">
    <property type="term" value="F:ligase activity"/>
    <property type="evidence" value="ECO:0007669"/>
    <property type="project" value="UniProtKB-KW"/>
</dbReference>
<dbReference type="InterPro" id="IPR009097">
    <property type="entry name" value="Cyclic_Pdiesterase"/>
</dbReference>
<dbReference type="EMBL" id="FNPF01000001">
    <property type="protein sequence ID" value="SDX87280.1"/>
    <property type="molecule type" value="Genomic_DNA"/>
</dbReference>
<dbReference type="Pfam" id="PF13563">
    <property type="entry name" value="2_5_RNA_ligase2"/>
    <property type="match status" value="1"/>
</dbReference>
<dbReference type="AlphaFoldDB" id="A0A1H3F8N9"/>
<comment type="function">
    <text evidence="2">Hydrolyzes RNA 2',3'-cyclic phosphodiester to an RNA 2'-phosphomonoester.</text>
</comment>
<dbReference type="EC" id="3.1.4.58" evidence="2"/>
<protein>
    <recommendedName>
        <fullName evidence="2">RNA 2',3'-cyclic phosphodiesterase</fullName>
        <shortName evidence="2">RNA 2',3'-CPDase</shortName>
        <ecNumber evidence="2">3.1.4.58</ecNumber>
    </recommendedName>
</protein>
<dbReference type="GO" id="GO:0008664">
    <property type="term" value="F:RNA 2',3'-cyclic 3'-phosphodiesterase activity"/>
    <property type="evidence" value="ECO:0007669"/>
    <property type="project" value="UniProtKB-EC"/>
</dbReference>
<dbReference type="GO" id="GO:0004113">
    <property type="term" value="F:2',3'-cyclic-nucleotide 3'-phosphodiesterase activity"/>
    <property type="evidence" value="ECO:0007669"/>
    <property type="project" value="InterPro"/>
</dbReference>
<accession>A0A1H3F8N9</accession>
<sequence length="180" mass="19129">MRLFIALPLPDEALDAIGALQARMPKGRMVDPDNIHLTLAFLGECDDTQVEAAHDALDGFRAPAVTTGLTGPAIYGGRHGQAVALEADAGAPLFELHDRLRGRLRGAGLAPERRRFRPHVTLTRLPGRADASGCLQALLGVRLGPYLLDRVVLFSSVLHPDGAIHEPLLTCPLDEGAPGA</sequence>
<evidence type="ECO:0000256" key="1">
    <source>
        <dbReference type="ARBA" id="ARBA00022801"/>
    </source>
</evidence>
<dbReference type="Proteomes" id="UP000199286">
    <property type="component" value="Unassembled WGS sequence"/>
</dbReference>
<feature type="active site" description="Proton acceptor" evidence="2">
    <location>
        <position position="119"/>
    </location>
</feature>
<dbReference type="RefSeq" id="WP_089878014.1">
    <property type="nucleotide sequence ID" value="NZ_FNPF01000001.1"/>
</dbReference>
<comment type="catalytic activity">
    <reaction evidence="2">
        <text>a 3'-end 2',3'-cyclophospho-ribonucleotide-RNA + H2O = a 3'-end 2'-phospho-ribonucleotide-RNA + H(+)</text>
        <dbReference type="Rhea" id="RHEA:11828"/>
        <dbReference type="Rhea" id="RHEA-COMP:10464"/>
        <dbReference type="Rhea" id="RHEA-COMP:17353"/>
        <dbReference type="ChEBI" id="CHEBI:15377"/>
        <dbReference type="ChEBI" id="CHEBI:15378"/>
        <dbReference type="ChEBI" id="CHEBI:83064"/>
        <dbReference type="ChEBI" id="CHEBI:173113"/>
        <dbReference type="EC" id="3.1.4.58"/>
    </reaction>
</comment>
<keyword evidence="1 2" id="KW-0378">Hydrolase</keyword>
<proteinExistence type="inferred from homology"/>
<dbReference type="InterPro" id="IPR004175">
    <property type="entry name" value="RNA_CPDase"/>
</dbReference>
<dbReference type="Gene3D" id="3.90.1140.10">
    <property type="entry name" value="Cyclic phosphodiesterase"/>
    <property type="match status" value="1"/>
</dbReference>
<reference evidence="3 4" key="1">
    <citation type="submission" date="2016-10" db="EMBL/GenBank/DDBJ databases">
        <authorList>
            <person name="de Groot N.N."/>
        </authorList>
    </citation>
    <scope>NUCLEOTIDE SEQUENCE [LARGE SCALE GENOMIC DNA]</scope>
    <source>
        <strain evidence="3 4">DSM 26880</strain>
    </source>
</reference>
<organism evidence="3 4">
    <name type="scientific">Citreimonas salinaria</name>
    <dbReference type="NCBI Taxonomy" id="321339"/>
    <lineage>
        <taxon>Bacteria</taxon>
        <taxon>Pseudomonadati</taxon>
        <taxon>Pseudomonadota</taxon>
        <taxon>Alphaproteobacteria</taxon>
        <taxon>Rhodobacterales</taxon>
        <taxon>Roseobacteraceae</taxon>
        <taxon>Citreimonas</taxon>
    </lineage>
</organism>
<dbReference type="PANTHER" id="PTHR35561">
    <property type="entry name" value="RNA 2',3'-CYCLIC PHOSPHODIESTERASE"/>
    <property type="match status" value="1"/>
</dbReference>
<keyword evidence="3" id="KW-0436">Ligase</keyword>
<comment type="similarity">
    <text evidence="2">Belongs to the 2H phosphoesterase superfamily. ThpR family.</text>
</comment>
<keyword evidence="4" id="KW-1185">Reference proteome</keyword>
<dbReference type="HAMAP" id="MF_01940">
    <property type="entry name" value="RNA_CPDase"/>
    <property type="match status" value="1"/>
</dbReference>
<dbReference type="PANTHER" id="PTHR35561:SF1">
    <property type="entry name" value="RNA 2',3'-CYCLIC PHOSPHODIESTERASE"/>
    <property type="match status" value="1"/>
</dbReference>
<feature type="active site" description="Proton donor" evidence="2">
    <location>
        <position position="36"/>
    </location>
</feature>
<evidence type="ECO:0000256" key="2">
    <source>
        <dbReference type="HAMAP-Rule" id="MF_01940"/>
    </source>
</evidence>
<dbReference type="STRING" id="321339.SAMN05444340_101266"/>
<evidence type="ECO:0000313" key="4">
    <source>
        <dbReference type="Proteomes" id="UP000199286"/>
    </source>
</evidence>
<feature type="short sequence motif" description="HXTX 1" evidence="2">
    <location>
        <begin position="36"/>
        <end position="39"/>
    </location>
</feature>
<evidence type="ECO:0000313" key="3">
    <source>
        <dbReference type="EMBL" id="SDX87280.1"/>
    </source>
</evidence>
<name>A0A1H3F8N9_9RHOB</name>
<dbReference type="OrthoDB" id="9793819at2"/>
<feature type="short sequence motif" description="HXTX 2" evidence="2">
    <location>
        <begin position="119"/>
        <end position="122"/>
    </location>
</feature>
<gene>
    <name evidence="3" type="ORF">SAMN05444340_101266</name>
</gene>
<dbReference type="SUPFAM" id="SSF55144">
    <property type="entry name" value="LigT-like"/>
    <property type="match status" value="1"/>
</dbReference>